<dbReference type="Pfam" id="PF13472">
    <property type="entry name" value="Lipase_GDSL_2"/>
    <property type="match status" value="1"/>
</dbReference>
<feature type="region of interest" description="Disordered" evidence="1">
    <location>
        <begin position="305"/>
        <end position="324"/>
    </location>
</feature>
<dbReference type="InterPro" id="IPR036514">
    <property type="entry name" value="SGNH_hydro_sf"/>
</dbReference>
<organism evidence="3 4">
    <name type="scientific">Ambispora gerdemannii</name>
    <dbReference type="NCBI Taxonomy" id="144530"/>
    <lineage>
        <taxon>Eukaryota</taxon>
        <taxon>Fungi</taxon>
        <taxon>Fungi incertae sedis</taxon>
        <taxon>Mucoromycota</taxon>
        <taxon>Glomeromycotina</taxon>
        <taxon>Glomeromycetes</taxon>
        <taxon>Archaeosporales</taxon>
        <taxon>Ambisporaceae</taxon>
        <taxon>Ambispora</taxon>
    </lineage>
</organism>
<dbReference type="InterPro" id="IPR045136">
    <property type="entry name" value="Iah1-like"/>
</dbReference>
<dbReference type="SUPFAM" id="SSF52266">
    <property type="entry name" value="SGNH hydrolase"/>
    <property type="match status" value="1"/>
</dbReference>
<gene>
    <name evidence="3" type="ORF">AGERDE_LOCUS1096</name>
</gene>
<feature type="domain" description="SGNH hydrolase-type esterase" evidence="2">
    <location>
        <begin position="47"/>
        <end position="252"/>
    </location>
</feature>
<protein>
    <submittedName>
        <fullName evidence="3">13513_t:CDS:1</fullName>
    </submittedName>
</protein>
<dbReference type="PANTHER" id="PTHR14209:SF19">
    <property type="entry name" value="ISOAMYL ACETATE-HYDROLYZING ESTERASE 1 HOMOLOG"/>
    <property type="match status" value="1"/>
</dbReference>
<evidence type="ECO:0000313" key="4">
    <source>
        <dbReference type="Proteomes" id="UP000789831"/>
    </source>
</evidence>
<dbReference type="PANTHER" id="PTHR14209">
    <property type="entry name" value="ISOAMYL ACETATE-HYDROLYZING ESTERASE 1"/>
    <property type="match status" value="1"/>
</dbReference>
<proteinExistence type="predicted"/>
<dbReference type="AlphaFoldDB" id="A0A9N8V8V5"/>
<dbReference type="Proteomes" id="UP000789831">
    <property type="component" value="Unassembled WGS sequence"/>
</dbReference>
<evidence type="ECO:0000256" key="1">
    <source>
        <dbReference type="SAM" id="MobiDB-lite"/>
    </source>
</evidence>
<sequence>NSNQVLNQTLIANYGGKPLSKNFLPQFLAKIKTIVITMNNLPDQIVLFGDSLTQRSFDANNNGWGALLLNAYARKLDVFNRGYSGYNTRCAKYILPQLLPASSSSSPKIQLLIIFFGANDAAIPPSSQHVPLQEYKQNLEWLVDLVKNPESKYYSPETRVLLVTPPPPDNDAWEEFCRLQGNTVPRNTSVTKLYADACIEVALRIGVPCADVWSGIMNRVWEKKVDEDGGVKELKLTDFLCDGLHFGALGNETVFNIVMGSIRKNWPELDPEKLPLILPDYSSLDFENPEDFKTREHFGMRESMRQFSDERGEDCADVVGSPAG</sequence>
<evidence type="ECO:0000259" key="2">
    <source>
        <dbReference type="Pfam" id="PF13472"/>
    </source>
</evidence>
<dbReference type="CDD" id="cd01838">
    <property type="entry name" value="Isoamyl_acetate_hydrolase_like"/>
    <property type="match status" value="1"/>
</dbReference>
<accession>A0A9N8V8V5</accession>
<dbReference type="OrthoDB" id="671439at2759"/>
<dbReference type="InterPro" id="IPR013830">
    <property type="entry name" value="SGNH_hydro"/>
</dbReference>
<feature type="compositionally biased region" description="Basic and acidic residues" evidence="1">
    <location>
        <begin position="305"/>
        <end position="314"/>
    </location>
</feature>
<comment type="caution">
    <text evidence="3">The sequence shown here is derived from an EMBL/GenBank/DDBJ whole genome shotgun (WGS) entry which is preliminary data.</text>
</comment>
<feature type="non-terminal residue" evidence="3">
    <location>
        <position position="1"/>
    </location>
</feature>
<name>A0A9N8V8V5_9GLOM</name>
<reference evidence="3" key="1">
    <citation type="submission" date="2021-06" db="EMBL/GenBank/DDBJ databases">
        <authorList>
            <person name="Kallberg Y."/>
            <person name="Tangrot J."/>
            <person name="Rosling A."/>
        </authorList>
    </citation>
    <scope>NUCLEOTIDE SEQUENCE</scope>
    <source>
        <strain evidence="3">MT106</strain>
    </source>
</reference>
<dbReference type="EMBL" id="CAJVPL010000071">
    <property type="protein sequence ID" value="CAG8441449.1"/>
    <property type="molecule type" value="Genomic_DNA"/>
</dbReference>
<evidence type="ECO:0000313" key="3">
    <source>
        <dbReference type="EMBL" id="CAG8441449.1"/>
    </source>
</evidence>
<dbReference type="Gene3D" id="3.40.50.1110">
    <property type="entry name" value="SGNH hydrolase"/>
    <property type="match status" value="1"/>
</dbReference>
<keyword evidence="4" id="KW-1185">Reference proteome</keyword>